<dbReference type="Proteomes" id="UP000886891">
    <property type="component" value="Unassembled WGS sequence"/>
</dbReference>
<keyword evidence="6" id="KW-0482">Metalloprotease</keyword>
<evidence type="ECO:0000256" key="4">
    <source>
        <dbReference type="ARBA" id="ARBA00022801"/>
    </source>
</evidence>
<reference evidence="9" key="1">
    <citation type="submission" date="2020-10" db="EMBL/GenBank/DDBJ databases">
        <authorList>
            <person name="Gilroy R."/>
        </authorList>
    </citation>
    <scope>NUCLEOTIDE SEQUENCE</scope>
    <source>
        <strain evidence="9">23406</strain>
    </source>
</reference>
<comment type="caution">
    <text evidence="9">The sequence shown here is derived from an EMBL/GenBank/DDBJ whole genome shotgun (WGS) entry which is preliminary data.</text>
</comment>
<feature type="compositionally biased region" description="Acidic residues" evidence="7">
    <location>
        <begin position="242"/>
        <end position="254"/>
    </location>
</feature>
<keyword evidence="4" id="KW-0378">Hydrolase</keyword>
<keyword evidence="5" id="KW-0862">Zinc</keyword>
<comment type="similarity">
    <text evidence="1">Belongs to the UPF0758 family.</text>
</comment>
<dbReference type="InterPro" id="IPR037518">
    <property type="entry name" value="MPN"/>
</dbReference>
<dbReference type="CDD" id="cd08071">
    <property type="entry name" value="MPN_DUF2466"/>
    <property type="match status" value="1"/>
</dbReference>
<gene>
    <name evidence="9" type="ORF">IAB14_00170</name>
</gene>
<evidence type="ECO:0000313" key="9">
    <source>
        <dbReference type="EMBL" id="HIU99513.1"/>
    </source>
</evidence>
<dbReference type="AlphaFoldDB" id="A0A9D1SWU7"/>
<organism evidence="9 10">
    <name type="scientific">Candidatus Stercoripulliclostridium merdipullorum</name>
    <dbReference type="NCBI Taxonomy" id="2840952"/>
    <lineage>
        <taxon>Bacteria</taxon>
        <taxon>Bacillati</taxon>
        <taxon>Bacillota</taxon>
        <taxon>Clostridia</taxon>
        <taxon>Eubacteriales</taxon>
        <taxon>Candidatus Stercoripulliclostridium</taxon>
    </lineage>
</organism>
<evidence type="ECO:0000256" key="2">
    <source>
        <dbReference type="ARBA" id="ARBA00022670"/>
    </source>
</evidence>
<dbReference type="PANTHER" id="PTHR30471">
    <property type="entry name" value="DNA REPAIR PROTEIN RADC"/>
    <property type="match status" value="1"/>
</dbReference>
<dbReference type="GO" id="GO:0006508">
    <property type="term" value="P:proteolysis"/>
    <property type="evidence" value="ECO:0007669"/>
    <property type="project" value="UniProtKB-KW"/>
</dbReference>
<accession>A0A9D1SWU7</accession>
<keyword evidence="3" id="KW-0479">Metal-binding</keyword>
<dbReference type="EMBL" id="DVOH01000002">
    <property type="protein sequence ID" value="HIU99513.1"/>
    <property type="molecule type" value="Genomic_DNA"/>
</dbReference>
<dbReference type="InterPro" id="IPR020891">
    <property type="entry name" value="UPF0758_CS"/>
</dbReference>
<dbReference type="PROSITE" id="PS50249">
    <property type="entry name" value="MPN"/>
    <property type="match status" value="1"/>
</dbReference>
<evidence type="ECO:0000256" key="5">
    <source>
        <dbReference type="ARBA" id="ARBA00022833"/>
    </source>
</evidence>
<dbReference type="InterPro" id="IPR001405">
    <property type="entry name" value="UPF0758"/>
</dbReference>
<dbReference type="Gene3D" id="1.10.150.20">
    <property type="entry name" value="5' to 3' exonuclease, C-terminal subdomain"/>
    <property type="match status" value="1"/>
</dbReference>
<evidence type="ECO:0000256" key="7">
    <source>
        <dbReference type="SAM" id="MobiDB-lite"/>
    </source>
</evidence>
<dbReference type="InterPro" id="IPR010994">
    <property type="entry name" value="RuvA_2-like"/>
</dbReference>
<evidence type="ECO:0000313" key="10">
    <source>
        <dbReference type="Proteomes" id="UP000886891"/>
    </source>
</evidence>
<evidence type="ECO:0000256" key="6">
    <source>
        <dbReference type="ARBA" id="ARBA00023049"/>
    </source>
</evidence>
<name>A0A9D1SWU7_9FIRM</name>
<keyword evidence="2" id="KW-0645">Protease</keyword>
<dbReference type="Gene3D" id="3.40.140.10">
    <property type="entry name" value="Cytidine Deaminase, domain 2"/>
    <property type="match status" value="1"/>
</dbReference>
<dbReference type="SUPFAM" id="SSF47781">
    <property type="entry name" value="RuvA domain 2-like"/>
    <property type="match status" value="1"/>
</dbReference>
<reference evidence="9" key="2">
    <citation type="journal article" date="2021" name="PeerJ">
        <title>Extensive microbial diversity within the chicken gut microbiome revealed by metagenomics and culture.</title>
        <authorList>
            <person name="Gilroy R."/>
            <person name="Ravi A."/>
            <person name="Getino M."/>
            <person name="Pursley I."/>
            <person name="Horton D.L."/>
            <person name="Alikhan N.F."/>
            <person name="Baker D."/>
            <person name="Gharbi K."/>
            <person name="Hall N."/>
            <person name="Watson M."/>
            <person name="Adriaenssens E.M."/>
            <person name="Foster-Nyarko E."/>
            <person name="Jarju S."/>
            <person name="Secka A."/>
            <person name="Antonio M."/>
            <person name="Oren A."/>
            <person name="Chaudhuri R.R."/>
            <person name="La Ragione R."/>
            <person name="Hildebrand F."/>
            <person name="Pallen M.J."/>
        </authorList>
    </citation>
    <scope>NUCLEOTIDE SEQUENCE</scope>
    <source>
        <strain evidence="9">23406</strain>
    </source>
</reference>
<sequence length="262" mass="28663">MAEGRRERLRKRIRQEGVDGLFPHELLEYMLYPYIPRKDTAGIARALLAEFGSLHGVFTAKESRLASVKGMTATAAEGIAHYLAATTRIRLSAEKKIDVSTTEKAGRFCNDLFGFRAVEYLYVLALDQRLKLIDYKCVSIGAPGETQFDMRQIANILLDCNASAAILAHNHPSGDLTPSKADLEATGRIGGILKELNIRLCDHLIVFEGKHYSLYRGGMLEMQGSGGATKLASLTVGYDAEGGGDDEEKSDEAPDFNGKSFV</sequence>
<evidence type="ECO:0000256" key="3">
    <source>
        <dbReference type="ARBA" id="ARBA00022723"/>
    </source>
</evidence>
<protein>
    <submittedName>
        <fullName evidence="9">RadC family protein</fullName>
    </submittedName>
</protein>
<feature type="domain" description="MPN" evidence="8">
    <location>
        <begin position="95"/>
        <end position="220"/>
    </location>
</feature>
<dbReference type="Pfam" id="PF04002">
    <property type="entry name" value="RadC"/>
    <property type="match status" value="1"/>
</dbReference>
<evidence type="ECO:0000259" key="8">
    <source>
        <dbReference type="PROSITE" id="PS50249"/>
    </source>
</evidence>
<dbReference type="GO" id="GO:0046872">
    <property type="term" value="F:metal ion binding"/>
    <property type="evidence" value="ECO:0007669"/>
    <property type="project" value="UniProtKB-KW"/>
</dbReference>
<dbReference type="InterPro" id="IPR025657">
    <property type="entry name" value="RadC_JAB"/>
</dbReference>
<dbReference type="PANTHER" id="PTHR30471:SF3">
    <property type="entry name" value="UPF0758 PROTEIN YEES-RELATED"/>
    <property type="match status" value="1"/>
</dbReference>
<proteinExistence type="inferred from homology"/>
<evidence type="ECO:0000256" key="1">
    <source>
        <dbReference type="ARBA" id="ARBA00010243"/>
    </source>
</evidence>
<feature type="region of interest" description="Disordered" evidence="7">
    <location>
        <begin position="239"/>
        <end position="262"/>
    </location>
</feature>
<dbReference type="PROSITE" id="PS01302">
    <property type="entry name" value="UPF0758"/>
    <property type="match status" value="1"/>
</dbReference>
<dbReference type="GO" id="GO:0008237">
    <property type="term" value="F:metallopeptidase activity"/>
    <property type="evidence" value="ECO:0007669"/>
    <property type="project" value="UniProtKB-KW"/>
</dbReference>